<dbReference type="RefSeq" id="WP_110039285.1">
    <property type="nucleotide sequence ID" value="NZ_QGTL01000007.1"/>
</dbReference>
<dbReference type="EMBL" id="QGTL01000007">
    <property type="protein sequence ID" value="PWV73743.1"/>
    <property type="molecule type" value="Genomic_DNA"/>
</dbReference>
<accession>A0A317NFS7</accession>
<organism evidence="1 2">
    <name type="scientific">Nocardia neocaledoniensis</name>
    <dbReference type="NCBI Taxonomy" id="236511"/>
    <lineage>
        <taxon>Bacteria</taxon>
        <taxon>Bacillati</taxon>
        <taxon>Actinomycetota</taxon>
        <taxon>Actinomycetes</taxon>
        <taxon>Mycobacteriales</taxon>
        <taxon>Nocardiaceae</taxon>
        <taxon>Nocardia</taxon>
    </lineage>
</organism>
<reference evidence="1 2" key="1">
    <citation type="submission" date="2018-05" db="EMBL/GenBank/DDBJ databases">
        <title>Genomic Encyclopedia of Type Strains, Phase IV (KMG-IV): sequencing the most valuable type-strain genomes for metagenomic binning, comparative biology and taxonomic classification.</title>
        <authorList>
            <person name="Goeker M."/>
        </authorList>
    </citation>
    <scope>NUCLEOTIDE SEQUENCE [LARGE SCALE GENOMIC DNA]</scope>
    <source>
        <strain evidence="1 2">DSM 44717</strain>
    </source>
</reference>
<protein>
    <submittedName>
        <fullName evidence="1">Uncharacterized protein</fullName>
    </submittedName>
</protein>
<dbReference type="InterPro" id="IPR040547">
    <property type="entry name" value="CdiI"/>
</dbReference>
<evidence type="ECO:0000313" key="2">
    <source>
        <dbReference type="Proteomes" id="UP000246410"/>
    </source>
</evidence>
<comment type="caution">
    <text evidence="1">The sequence shown here is derived from an EMBL/GenBank/DDBJ whole genome shotgun (WGS) entry which is preliminary data.</text>
</comment>
<proteinExistence type="predicted"/>
<keyword evidence="2" id="KW-1185">Reference proteome</keyword>
<name>A0A317NFS7_9NOCA</name>
<sequence>MQDIEGDIWPAASPKDTYLVQTVHRLRQVPIVELGIEDLRILLSQNVGAAAILPRALDQLEADPLAAGHFSPGALLCAVLRLPQDRWSGSGEMTDQVRGIARRADALVVELEGAQVPELRGLVRKFLSDHP</sequence>
<dbReference type="Pfam" id="PF18616">
    <property type="entry name" value="CdiI_3"/>
    <property type="match status" value="1"/>
</dbReference>
<dbReference type="Proteomes" id="UP000246410">
    <property type="component" value="Unassembled WGS sequence"/>
</dbReference>
<evidence type="ECO:0000313" key="1">
    <source>
        <dbReference type="EMBL" id="PWV73743.1"/>
    </source>
</evidence>
<dbReference type="CDD" id="cd20691">
    <property type="entry name" value="CdiI_EC536-like"/>
    <property type="match status" value="1"/>
</dbReference>
<dbReference type="AlphaFoldDB" id="A0A317NFS7"/>
<gene>
    <name evidence="1" type="ORF">DFR69_107374</name>
</gene>